<proteinExistence type="predicted"/>
<accession>A0A0E9REG4</accession>
<sequence>MSDSRKLCRFWLPSSSSLDAWPQTANRNPTGFLESLSCNGGN</sequence>
<dbReference type="EMBL" id="GBXM01081727">
    <property type="protein sequence ID" value="JAH26850.1"/>
    <property type="molecule type" value="Transcribed_RNA"/>
</dbReference>
<reference evidence="1" key="2">
    <citation type="journal article" date="2015" name="Fish Shellfish Immunol.">
        <title>Early steps in the European eel (Anguilla anguilla)-Vibrio vulnificus interaction in the gills: Role of the RtxA13 toxin.</title>
        <authorList>
            <person name="Callol A."/>
            <person name="Pajuelo D."/>
            <person name="Ebbesson L."/>
            <person name="Teles M."/>
            <person name="MacKenzie S."/>
            <person name="Amaro C."/>
        </authorList>
    </citation>
    <scope>NUCLEOTIDE SEQUENCE</scope>
</reference>
<evidence type="ECO:0000313" key="1">
    <source>
        <dbReference type="EMBL" id="JAH26850.1"/>
    </source>
</evidence>
<protein>
    <submittedName>
        <fullName evidence="1">Uncharacterized protein</fullName>
    </submittedName>
</protein>
<name>A0A0E9REG4_ANGAN</name>
<organism evidence="1">
    <name type="scientific">Anguilla anguilla</name>
    <name type="common">European freshwater eel</name>
    <name type="synonym">Muraena anguilla</name>
    <dbReference type="NCBI Taxonomy" id="7936"/>
    <lineage>
        <taxon>Eukaryota</taxon>
        <taxon>Metazoa</taxon>
        <taxon>Chordata</taxon>
        <taxon>Craniata</taxon>
        <taxon>Vertebrata</taxon>
        <taxon>Euteleostomi</taxon>
        <taxon>Actinopterygii</taxon>
        <taxon>Neopterygii</taxon>
        <taxon>Teleostei</taxon>
        <taxon>Anguilliformes</taxon>
        <taxon>Anguillidae</taxon>
        <taxon>Anguilla</taxon>
    </lineage>
</organism>
<dbReference type="AlphaFoldDB" id="A0A0E9REG4"/>
<reference evidence="1" key="1">
    <citation type="submission" date="2014-11" db="EMBL/GenBank/DDBJ databases">
        <authorList>
            <person name="Amaro Gonzalez C."/>
        </authorList>
    </citation>
    <scope>NUCLEOTIDE SEQUENCE</scope>
</reference>